<comment type="caution">
    <text evidence="2">The sequence shown here is derived from an EMBL/GenBank/DDBJ whole genome shotgun (WGS) entry which is preliminary data.</text>
</comment>
<dbReference type="PANTHER" id="PTHR15615">
    <property type="match status" value="1"/>
</dbReference>
<keyword evidence="3" id="KW-1185">Reference proteome</keyword>
<dbReference type="GO" id="GO:0016538">
    <property type="term" value="F:cyclin-dependent protein serine/threonine kinase regulator activity"/>
    <property type="evidence" value="ECO:0007669"/>
    <property type="project" value="TreeGrafter"/>
</dbReference>
<reference evidence="2" key="1">
    <citation type="submission" date="2016-04" db="EMBL/GenBank/DDBJ databases">
        <authorList>
            <person name="Nguyen H.D."/>
            <person name="Samba Siva P."/>
            <person name="Cullis J."/>
            <person name="Levesque C.A."/>
            <person name="Hambleton S."/>
        </authorList>
    </citation>
    <scope>NUCLEOTIDE SEQUENCE</scope>
    <source>
        <strain evidence="2">DAOMC 236416</strain>
    </source>
</reference>
<feature type="compositionally biased region" description="Acidic residues" evidence="1">
    <location>
        <begin position="321"/>
        <end position="333"/>
    </location>
</feature>
<dbReference type="InterPro" id="IPR013922">
    <property type="entry name" value="Cyclin_PHO80-like"/>
</dbReference>
<name>A0A177T9G5_9BASI</name>
<evidence type="ECO:0000256" key="1">
    <source>
        <dbReference type="SAM" id="MobiDB-lite"/>
    </source>
</evidence>
<dbReference type="InterPro" id="IPR036915">
    <property type="entry name" value="Cyclin-like_sf"/>
</dbReference>
<dbReference type="Pfam" id="PF00134">
    <property type="entry name" value="Cyclin_N"/>
    <property type="match status" value="1"/>
</dbReference>
<feature type="region of interest" description="Disordered" evidence="1">
    <location>
        <begin position="351"/>
        <end position="376"/>
    </location>
</feature>
<feature type="compositionally biased region" description="Polar residues" evidence="1">
    <location>
        <begin position="1"/>
        <end position="16"/>
    </location>
</feature>
<feature type="compositionally biased region" description="Low complexity" evidence="1">
    <location>
        <begin position="274"/>
        <end position="320"/>
    </location>
</feature>
<sequence length="420" mass="46506">MSAQVSSQQHKSSSEFNPRRHGGSLLPRFMHDTALLNLVKRQVSSDMISYLAIQAAHVIECEAVDGLNTPPTTPGSSLASKLADDAGRVESPGLPSLETFIRGLVEKSNVQVPTLLCTLVYLDRLKTRLPRVAKGLNCTRHRVFLATLIVAAKYLNDSSPKNKHWTRYGVLFSLPEVNLMEKQLLYLLDYDLRIEEAELLVHFRPFLVPDRQEVRCARQMFVKGTEAGREESRYRRASERRCMLRNAQMWNGIQTSAPSRSDMHHTGAPMSPVSPASSCDPSTSASASMMRQQSTDSTTSGSSAGTLGDLTDDNGSSSSSLDDEYDDEDEDEYHENDTYYDDVTMANAPHHREATKDSMEAQVHGQRGRQGWPSDTTNRMAIKNVTVSKVGNKLAQESADSTTMRSMRSSSSLLSRLLGA</sequence>
<dbReference type="EMBL" id="LWDF02000240">
    <property type="protein sequence ID" value="KAE8251587.1"/>
    <property type="molecule type" value="Genomic_DNA"/>
</dbReference>
<dbReference type="Proteomes" id="UP000077521">
    <property type="component" value="Unassembled WGS sequence"/>
</dbReference>
<dbReference type="OrthoDB" id="10250320at2759"/>
<protein>
    <submittedName>
        <fullName evidence="2">Uncharacterized protein</fullName>
    </submittedName>
</protein>
<evidence type="ECO:0000313" key="3">
    <source>
        <dbReference type="Proteomes" id="UP000077521"/>
    </source>
</evidence>
<feature type="compositionally biased region" description="Low complexity" evidence="1">
    <location>
        <begin position="401"/>
        <end position="420"/>
    </location>
</feature>
<dbReference type="GO" id="GO:0005634">
    <property type="term" value="C:nucleus"/>
    <property type="evidence" value="ECO:0007669"/>
    <property type="project" value="TreeGrafter"/>
</dbReference>
<dbReference type="Gene3D" id="1.10.472.10">
    <property type="entry name" value="Cyclin-like"/>
    <property type="match status" value="1"/>
</dbReference>
<dbReference type="SUPFAM" id="SSF47954">
    <property type="entry name" value="Cyclin-like"/>
    <property type="match status" value="1"/>
</dbReference>
<organism evidence="2 3">
    <name type="scientific">Tilletia indica</name>
    <dbReference type="NCBI Taxonomy" id="43049"/>
    <lineage>
        <taxon>Eukaryota</taxon>
        <taxon>Fungi</taxon>
        <taxon>Dikarya</taxon>
        <taxon>Basidiomycota</taxon>
        <taxon>Ustilaginomycotina</taxon>
        <taxon>Exobasidiomycetes</taxon>
        <taxon>Tilletiales</taxon>
        <taxon>Tilletiaceae</taxon>
        <taxon>Tilletia</taxon>
    </lineage>
</organism>
<dbReference type="CDD" id="cd20557">
    <property type="entry name" value="CYCLIN_ScPCL1-like"/>
    <property type="match status" value="1"/>
</dbReference>
<proteinExistence type="predicted"/>
<gene>
    <name evidence="2" type="ORF">A4X13_0g3935</name>
</gene>
<feature type="region of interest" description="Disordered" evidence="1">
    <location>
        <begin position="1"/>
        <end position="23"/>
    </location>
</feature>
<evidence type="ECO:0000313" key="2">
    <source>
        <dbReference type="EMBL" id="KAE8251587.1"/>
    </source>
</evidence>
<reference evidence="2" key="2">
    <citation type="journal article" date="2019" name="IMA Fungus">
        <title>Genome sequencing and comparison of five Tilletia species to identify candidate genes for the detection of regulated species infecting wheat.</title>
        <authorList>
            <person name="Nguyen H.D.T."/>
            <person name="Sultana T."/>
            <person name="Kesanakurti P."/>
            <person name="Hambleton S."/>
        </authorList>
    </citation>
    <scope>NUCLEOTIDE SEQUENCE</scope>
    <source>
        <strain evidence="2">DAOMC 236416</strain>
    </source>
</reference>
<dbReference type="GO" id="GO:0000307">
    <property type="term" value="C:cyclin-dependent protein kinase holoenzyme complex"/>
    <property type="evidence" value="ECO:0007669"/>
    <property type="project" value="TreeGrafter"/>
</dbReference>
<dbReference type="GO" id="GO:0019901">
    <property type="term" value="F:protein kinase binding"/>
    <property type="evidence" value="ECO:0007669"/>
    <property type="project" value="InterPro"/>
</dbReference>
<dbReference type="AlphaFoldDB" id="A0A177T9G5"/>
<dbReference type="PANTHER" id="PTHR15615:SF10">
    <property type="entry name" value="PHO85 CYCLIN-2-RELATED"/>
    <property type="match status" value="1"/>
</dbReference>
<dbReference type="InterPro" id="IPR006671">
    <property type="entry name" value="Cyclin_N"/>
</dbReference>
<accession>A0A177T9G5</accession>
<feature type="region of interest" description="Disordered" evidence="1">
    <location>
        <begin position="393"/>
        <end position="420"/>
    </location>
</feature>
<feature type="region of interest" description="Disordered" evidence="1">
    <location>
        <begin position="255"/>
        <end position="333"/>
    </location>
</feature>